<evidence type="ECO:0000313" key="2">
    <source>
        <dbReference type="EMBL" id="RNA41500.1"/>
    </source>
</evidence>
<evidence type="ECO:0008006" key="4">
    <source>
        <dbReference type="Google" id="ProtNLM"/>
    </source>
</evidence>
<keyword evidence="1" id="KW-1133">Transmembrane helix</keyword>
<gene>
    <name evidence="2" type="ORF">BpHYR1_025901</name>
</gene>
<keyword evidence="1" id="KW-0472">Membrane</keyword>
<keyword evidence="1" id="KW-0812">Transmembrane</keyword>
<sequence length="143" mass="17002">MVIWAMKKVTAVQTFIYCNENIEWSANIQSCLLNWPFQNKYIMDTIYKTKAFLFFSIIQQSTVVNNQIFKRFVVFKNKDIVELSSLFFFLKILLVDIVFFMNLLEKIIIKFSLIDSNDKNSKTLDKCILIKIKKNTKDTKFKK</sequence>
<evidence type="ECO:0000256" key="1">
    <source>
        <dbReference type="SAM" id="Phobius"/>
    </source>
</evidence>
<protein>
    <recommendedName>
        <fullName evidence="4">Transmembrane protein</fullName>
    </recommendedName>
</protein>
<keyword evidence="3" id="KW-1185">Reference proteome</keyword>
<accession>A0A3M7T108</accession>
<dbReference type="AlphaFoldDB" id="A0A3M7T108"/>
<dbReference type="Proteomes" id="UP000276133">
    <property type="component" value="Unassembled WGS sequence"/>
</dbReference>
<feature type="transmembrane region" description="Helical" evidence="1">
    <location>
        <begin position="86"/>
        <end position="104"/>
    </location>
</feature>
<reference evidence="2 3" key="1">
    <citation type="journal article" date="2018" name="Sci. Rep.">
        <title>Genomic signatures of local adaptation to the degree of environmental predictability in rotifers.</title>
        <authorList>
            <person name="Franch-Gras L."/>
            <person name="Hahn C."/>
            <person name="Garcia-Roger E.M."/>
            <person name="Carmona M.J."/>
            <person name="Serra M."/>
            <person name="Gomez A."/>
        </authorList>
    </citation>
    <scope>NUCLEOTIDE SEQUENCE [LARGE SCALE GENOMIC DNA]</scope>
    <source>
        <strain evidence="2">HYR1</strain>
    </source>
</reference>
<evidence type="ECO:0000313" key="3">
    <source>
        <dbReference type="Proteomes" id="UP000276133"/>
    </source>
</evidence>
<proteinExistence type="predicted"/>
<comment type="caution">
    <text evidence="2">The sequence shown here is derived from an EMBL/GenBank/DDBJ whole genome shotgun (WGS) entry which is preliminary data.</text>
</comment>
<dbReference type="EMBL" id="REGN01000495">
    <property type="protein sequence ID" value="RNA41500.1"/>
    <property type="molecule type" value="Genomic_DNA"/>
</dbReference>
<name>A0A3M7T108_BRAPC</name>
<organism evidence="2 3">
    <name type="scientific">Brachionus plicatilis</name>
    <name type="common">Marine rotifer</name>
    <name type="synonym">Brachionus muelleri</name>
    <dbReference type="NCBI Taxonomy" id="10195"/>
    <lineage>
        <taxon>Eukaryota</taxon>
        <taxon>Metazoa</taxon>
        <taxon>Spiralia</taxon>
        <taxon>Gnathifera</taxon>
        <taxon>Rotifera</taxon>
        <taxon>Eurotatoria</taxon>
        <taxon>Monogononta</taxon>
        <taxon>Pseudotrocha</taxon>
        <taxon>Ploima</taxon>
        <taxon>Brachionidae</taxon>
        <taxon>Brachionus</taxon>
    </lineage>
</organism>